<dbReference type="SUPFAM" id="SSF53448">
    <property type="entry name" value="Nucleotide-diphospho-sugar transferases"/>
    <property type="match status" value="1"/>
</dbReference>
<evidence type="ECO:0008006" key="3">
    <source>
        <dbReference type="Google" id="ProtNLM"/>
    </source>
</evidence>
<reference evidence="1 2" key="1">
    <citation type="submission" date="2018-10" db="EMBL/GenBank/DDBJ databases">
        <title>Transmission dynamics of multidrug resistant bacteria on intensive care unit surfaces.</title>
        <authorList>
            <person name="D'Souza A.W."/>
            <person name="Potter R.F."/>
            <person name="Wallace M."/>
            <person name="Shupe A."/>
            <person name="Patel S."/>
            <person name="Sun S."/>
            <person name="Gul D."/>
            <person name="Kwon J.H."/>
            <person name="Andleeb S."/>
            <person name="Burnham C.-A.D."/>
            <person name="Dantas G."/>
        </authorList>
    </citation>
    <scope>NUCLEOTIDE SEQUENCE [LARGE SCALE GENOMIC DNA]</scope>
    <source>
        <strain evidence="1 2">WF_348</strain>
    </source>
</reference>
<proteinExistence type="predicted"/>
<dbReference type="RefSeq" id="WP_125349404.1">
    <property type="nucleotide sequence ID" value="NZ_RHPN01000007.1"/>
</dbReference>
<accession>A0A427BQ94</accession>
<dbReference type="AlphaFoldDB" id="A0A427BQ94"/>
<dbReference type="InterPro" id="IPR029044">
    <property type="entry name" value="Nucleotide-diphossugar_trans"/>
</dbReference>
<name>A0A427BQ94_9FLAO</name>
<dbReference type="EMBL" id="RHPO01000007">
    <property type="protein sequence ID" value="RRT92659.1"/>
    <property type="molecule type" value="Genomic_DNA"/>
</dbReference>
<evidence type="ECO:0000313" key="2">
    <source>
        <dbReference type="Proteomes" id="UP000267844"/>
    </source>
</evidence>
<dbReference type="CDD" id="cd00761">
    <property type="entry name" value="Glyco_tranf_GTA_type"/>
    <property type="match status" value="1"/>
</dbReference>
<organism evidence="1 2">
    <name type="scientific">Empedobacter falsenii</name>
    <dbReference type="NCBI Taxonomy" id="343874"/>
    <lineage>
        <taxon>Bacteria</taxon>
        <taxon>Pseudomonadati</taxon>
        <taxon>Bacteroidota</taxon>
        <taxon>Flavobacteriia</taxon>
        <taxon>Flavobacteriales</taxon>
        <taxon>Weeksellaceae</taxon>
        <taxon>Empedobacter</taxon>
    </lineage>
</organism>
<evidence type="ECO:0000313" key="1">
    <source>
        <dbReference type="EMBL" id="RRT92659.1"/>
    </source>
</evidence>
<gene>
    <name evidence="1" type="ORF">EGI89_05195</name>
</gene>
<sequence>MLKQRIKNSLHLLFYKYLTIANPLIKSQRKNPLTIPVLIINFNQLFYLKQLVEFLLERGFQNIIIIDNKSSYKPLLDYYSEIEGQVVIKVMKENYGHNVLYLARKEINEYTKGYFIITDPDIIPNENLPHDFLNKMIEYLEKYFNKISKVGFALRINDIPDYFSLKDKVLNWEKKFWDNKIENNCYLSIIDTTFALYKPNYPYYFYNISFLPGLRVAGDFIAKHGGWYKDPNNLTQEELFYQKTANSSSSWNFDKDNKVLGNINY</sequence>
<dbReference type="Proteomes" id="UP000267844">
    <property type="component" value="Unassembled WGS sequence"/>
</dbReference>
<comment type="caution">
    <text evidence="1">The sequence shown here is derived from an EMBL/GenBank/DDBJ whole genome shotgun (WGS) entry which is preliminary data.</text>
</comment>
<protein>
    <recommendedName>
        <fullName evidence="3">Glycosyltransferase family 2 protein</fullName>
    </recommendedName>
</protein>